<evidence type="ECO:0000256" key="4">
    <source>
        <dbReference type="ARBA" id="ARBA00022729"/>
    </source>
</evidence>
<dbReference type="GO" id="GO:0042597">
    <property type="term" value="C:periplasmic space"/>
    <property type="evidence" value="ECO:0007669"/>
    <property type="project" value="UniProtKB-SubCell"/>
</dbReference>
<comment type="similarity">
    <text evidence="2">Belongs to the bacterial solute-binding protein SsuA/TauA family.</text>
</comment>
<dbReference type="EMBL" id="NEXX01000002">
    <property type="protein sequence ID" value="OUY07618.1"/>
    <property type="molecule type" value="Genomic_DNA"/>
</dbReference>
<dbReference type="GO" id="GO:0042626">
    <property type="term" value="F:ATPase-coupled transmembrane transporter activity"/>
    <property type="evidence" value="ECO:0007669"/>
    <property type="project" value="InterPro"/>
</dbReference>
<name>A0A1Z9YZI5_9GAMM</name>
<keyword evidence="3" id="KW-0813">Transport</keyword>
<dbReference type="FunFam" id="3.40.190.10:FF:000050">
    <property type="entry name" value="Sulfonate ABC transporter substrate-binding protein"/>
    <property type="match status" value="1"/>
</dbReference>
<organism evidence="9 10">
    <name type="scientific">Acinetobacter populi</name>
    <dbReference type="NCBI Taxonomy" id="1582270"/>
    <lineage>
        <taxon>Bacteria</taxon>
        <taxon>Pseudomonadati</taxon>
        <taxon>Pseudomonadota</taxon>
        <taxon>Gammaproteobacteria</taxon>
        <taxon>Moraxellales</taxon>
        <taxon>Moraxellaceae</taxon>
        <taxon>Acinetobacter</taxon>
    </lineage>
</organism>
<gene>
    <name evidence="9" type="ORF">CAP51_07680</name>
</gene>
<dbReference type="OrthoDB" id="7374754at2"/>
<evidence type="ECO:0000256" key="6">
    <source>
        <dbReference type="ARBA" id="ARBA00070228"/>
    </source>
</evidence>
<keyword evidence="4 7" id="KW-0732">Signal</keyword>
<evidence type="ECO:0000256" key="1">
    <source>
        <dbReference type="ARBA" id="ARBA00004418"/>
    </source>
</evidence>
<evidence type="ECO:0000313" key="9">
    <source>
        <dbReference type="EMBL" id="OUY07618.1"/>
    </source>
</evidence>
<proteinExistence type="inferred from homology"/>
<reference evidence="9 10" key="1">
    <citation type="submission" date="2017-05" db="EMBL/GenBank/DDBJ databases">
        <title>Acinetobacter populi ANC 5415 (= PBJ7), whole genome shotgun sequencing project.</title>
        <authorList>
            <person name="Nemec A."/>
            <person name="Radolfova-Krizova L."/>
        </authorList>
    </citation>
    <scope>NUCLEOTIDE SEQUENCE [LARGE SCALE GENOMIC DNA]</scope>
    <source>
        <strain evidence="9 10">PBJ7</strain>
    </source>
</reference>
<dbReference type="PANTHER" id="PTHR30024:SF42">
    <property type="entry name" value="ALIPHATIC SULFONATES-BINDING PROTEIN-RELATED"/>
    <property type="match status" value="1"/>
</dbReference>
<evidence type="ECO:0000256" key="7">
    <source>
        <dbReference type="SAM" id="SignalP"/>
    </source>
</evidence>
<evidence type="ECO:0000256" key="5">
    <source>
        <dbReference type="ARBA" id="ARBA00055538"/>
    </source>
</evidence>
<feature type="signal peptide" evidence="7">
    <location>
        <begin position="1"/>
        <end position="19"/>
    </location>
</feature>
<dbReference type="RefSeq" id="WP_087620165.1">
    <property type="nucleotide sequence ID" value="NZ_NEXX01000002.1"/>
</dbReference>
<comment type="caution">
    <text evidence="9">The sequence shown here is derived from an EMBL/GenBank/DDBJ whole genome shotgun (WGS) entry which is preliminary data.</text>
</comment>
<protein>
    <recommendedName>
        <fullName evidence="6">Putative aliphatic sulfonates-binding protein</fullName>
    </recommendedName>
</protein>
<dbReference type="PANTHER" id="PTHR30024">
    <property type="entry name" value="ALIPHATIC SULFONATES-BINDING PROTEIN-RELATED"/>
    <property type="match status" value="1"/>
</dbReference>
<dbReference type="AlphaFoldDB" id="A0A1Z9YZI5"/>
<evidence type="ECO:0000256" key="2">
    <source>
        <dbReference type="ARBA" id="ARBA00010742"/>
    </source>
</evidence>
<dbReference type="InterPro" id="IPR001638">
    <property type="entry name" value="Solute-binding_3/MltF_N"/>
</dbReference>
<keyword evidence="10" id="KW-1185">Reference proteome</keyword>
<sequence length="331" mass="35926">MAKKLLLWFSVLMGIILLAACTKSPESSAQQQNEKTATSQQVVRIGYQKSSTLLTLLKQSGELDQQLAKQGYKVSWHEFTSGLPLLEALNVGNIDVSADVADTVPVFAQAADAQITYYAKEAASPTAQAILIPANSQIKTLADLKGKKIAVTKAAGSHYLLIEALNKAGLSLKDITPSWLTPADGRAAFEHGSVAAWVTWEPYVSSGQIQQHAKILTTGEGLASYKRYYLASSSFTEQHPEVIEQIIAALKAKAEWVKNSPEDAAKILAPLWGNLPLDVVQQANAHRSYQVEAVTAEDLLDQQKIADAFFKEGLLPKNIDAKSSQIFHTQP</sequence>
<dbReference type="InterPro" id="IPR010067">
    <property type="entry name" value="ABC_SsuA_sub-bd"/>
</dbReference>
<dbReference type="NCBIfam" id="TIGR01728">
    <property type="entry name" value="SsuA_fam"/>
    <property type="match status" value="1"/>
</dbReference>
<dbReference type="Proteomes" id="UP000196536">
    <property type="component" value="Unassembled WGS sequence"/>
</dbReference>
<comment type="function">
    <text evidence="5">Part of a binding-protein-dependent transport system for aliphatic sulfonates. Putative binding protein.</text>
</comment>
<dbReference type="Gene3D" id="3.40.190.10">
    <property type="entry name" value="Periplasmic binding protein-like II"/>
    <property type="match status" value="2"/>
</dbReference>
<dbReference type="PROSITE" id="PS51257">
    <property type="entry name" value="PROKAR_LIPOPROTEIN"/>
    <property type="match status" value="1"/>
</dbReference>
<feature type="chain" id="PRO_5012803763" description="Putative aliphatic sulfonates-binding protein" evidence="7">
    <location>
        <begin position="20"/>
        <end position="331"/>
    </location>
</feature>
<dbReference type="GO" id="GO:0016020">
    <property type="term" value="C:membrane"/>
    <property type="evidence" value="ECO:0007669"/>
    <property type="project" value="InterPro"/>
</dbReference>
<dbReference type="InterPro" id="IPR015168">
    <property type="entry name" value="SsuA/THI5"/>
</dbReference>
<accession>A0A1Z9YZI5</accession>
<evidence type="ECO:0000259" key="8">
    <source>
        <dbReference type="SMART" id="SM00062"/>
    </source>
</evidence>
<evidence type="ECO:0000256" key="3">
    <source>
        <dbReference type="ARBA" id="ARBA00022448"/>
    </source>
</evidence>
<dbReference type="SMART" id="SM00062">
    <property type="entry name" value="PBPb"/>
    <property type="match status" value="1"/>
</dbReference>
<evidence type="ECO:0000313" key="10">
    <source>
        <dbReference type="Proteomes" id="UP000196536"/>
    </source>
</evidence>
<dbReference type="SUPFAM" id="SSF53850">
    <property type="entry name" value="Periplasmic binding protein-like II"/>
    <property type="match status" value="1"/>
</dbReference>
<feature type="domain" description="Solute-binding protein family 3/N-terminal" evidence="8">
    <location>
        <begin position="42"/>
        <end position="263"/>
    </location>
</feature>
<comment type="subcellular location">
    <subcellularLocation>
        <location evidence="1">Periplasm</location>
    </subcellularLocation>
</comment>
<dbReference type="Pfam" id="PF09084">
    <property type="entry name" value="NMT1"/>
    <property type="match status" value="1"/>
</dbReference>